<dbReference type="SUPFAM" id="SSF103481">
    <property type="entry name" value="Multidrug resistance efflux transporter EmrE"/>
    <property type="match status" value="2"/>
</dbReference>
<feature type="transmembrane region" description="Helical" evidence="7">
    <location>
        <begin position="259"/>
        <end position="279"/>
    </location>
</feature>
<keyword evidence="4 7" id="KW-0812">Transmembrane</keyword>
<evidence type="ECO:0000256" key="4">
    <source>
        <dbReference type="ARBA" id="ARBA00022692"/>
    </source>
</evidence>
<feature type="domain" description="EamA" evidence="8">
    <location>
        <begin position="29"/>
        <end position="153"/>
    </location>
</feature>
<dbReference type="InterPro" id="IPR050638">
    <property type="entry name" value="AA-Vitamin_Transporters"/>
</dbReference>
<dbReference type="Proteomes" id="UP000237365">
    <property type="component" value="Unassembled WGS sequence"/>
</dbReference>
<dbReference type="AlphaFoldDB" id="A0AAP8PZW2"/>
<accession>A0AAP8PZW2</accession>
<evidence type="ECO:0000256" key="3">
    <source>
        <dbReference type="ARBA" id="ARBA00022475"/>
    </source>
</evidence>
<evidence type="ECO:0000313" key="11">
    <source>
        <dbReference type="Proteomes" id="UP000237365"/>
    </source>
</evidence>
<evidence type="ECO:0000256" key="2">
    <source>
        <dbReference type="ARBA" id="ARBA00007362"/>
    </source>
</evidence>
<feature type="transmembrane region" description="Helical" evidence="7">
    <location>
        <begin position="285"/>
        <end position="304"/>
    </location>
</feature>
<comment type="subcellular location">
    <subcellularLocation>
        <location evidence="1">Cell membrane</location>
        <topology evidence="1">Multi-pass membrane protein</topology>
    </subcellularLocation>
</comment>
<dbReference type="EMBL" id="PQGI01000001">
    <property type="protein sequence ID" value="POP18643.1"/>
    <property type="molecule type" value="Genomic_DNA"/>
</dbReference>
<dbReference type="EMBL" id="PQGI02000001">
    <property type="protein sequence ID" value="MEX3186804.1"/>
    <property type="molecule type" value="Genomic_DNA"/>
</dbReference>
<evidence type="ECO:0000256" key="1">
    <source>
        <dbReference type="ARBA" id="ARBA00004651"/>
    </source>
</evidence>
<gene>
    <name evidence="9" type="ORF">C3R40_009265</name>
    <name evidence="10" type="ORF">C3R40_01670</name>
</gene>
<evidence type="ECO:0000313" key="10">
    <source>
        <dbReference type="EMBL" id="POP18643.1"/>
    </source>
</evidence>
<reference evidence="9 11" key="2">
    <citation type="submission" date="2024-07" db="EMBL/GenBank/DDBJ databases">
        <title>Making a pathogen? Evaluating the impact of protist predation on the evolution of virulence in Serratia marcescens.</title>
        <authorList>
            <person name="Hopkins H."/>
            <person name="Lopezguerra C."/>
            <person name="Lau M.-J."/>
        </authorList>
    </citation>
    <scope>NUCLEOTIDE SEQUENCE [LARGE SCALE GENOMIC DNA]</scope>
    <source>
        <strain evidence="9 11">KZ19</strain>
    </source>
</reference>
<proteinExistence type="inferred from homology"/>
<evidence type="ECO:0000256" key="6">
    <source>
        <dbReference type="ARBA" id="ARBA00023136"/>
    </source>
</evidence>
<reference evidence="10" key="1">
    <citation type="submission" date="2018-01" db="EMBL/GenBank/DDBJ databases">
        <title>The opportunistic pathogen Serratia marcescens is an overlooked threat to honeybees.</title>
        <authorList>
            <person name="Raymann K."/>
            <person name="Shaffer Z."/>
            <person name="Coon K."/>
            <person name="Salisbury S."/>
            <person name="Moran N.A."/>
        </authorList>
    </citation>
    <scope>NUCLEOTIDE SEQUENCE [LARGE SCALE GENOMIC DNA]</scope>
    <source>
        <strain evidence="10">KZ19</strain>
    </source>
</reference>
<evidence type="ECO:0000256" key="5">
    <source>
        <dbReference type="ARBA" id="ARBA00022989"/>
    </source>
</evidence>
<dbReference type="Pfam" id="PF00892">
    <property type="entry name" value="EamA"/>
    <property type="match status" value="2"/>
</dbReference>
<dbReference type="GO" id="GO:0016020">
    <property type="term" value="C:membrane"/>
    <property type="evidence" value="ECO:0007669"/>
    <property type="project" value="UniProtKB-SubCell"/>
</dbReference>
<protein>
    <submittedName>
        <fullName evidence="9">DMT family transporter</fullName>
    </submittedName>
    <submittedName>
        <fullName evidence="10">EamA/RhaT family transporter</fullName>
    </submittedName>
</protein>
<sequence length="321" mass="34279">MPLSEFRPPSCRDKVGDKAAVWLPAAEVLLIVAWSSGFVGIRFAADYAPVLLVAFWRCVVVALLLMPFSLRAIRRSSPQSVAAHAGIGLLAMTGYLTGVSKGIEYGVPTGLAALIADLLPLGTALLNMLFLRRLPDGRVWLGLALGSLGVILATGGAISWGSAPLWSYLLPLAGMLSLALATLWQQRLPQAQAQAVSLPARLGIQSAISALAFAPLAGAESPLLPTMTTGLVIGVLWTALLATLAGYGLYWFCLRHTSALRVTSLLFLSPFVTFCWAWLMFDEPLSWPMLLGAATAGSGLWLLIRPPMRGRTERAEMNNGR</sequence>
<evidence type="ECO:0000256" key="7">
    <source>
        <dbReference type="SAM" id="Phobius"/>
    </source>
</evidence>
<organism evidence="10">
    <name type="scientific">Serratia marcescens</name>
    <dbReference type="NCBI Taxonomy" id="615"/>
    <lineage>
        <taxon>Bacteria</taxon>
        <taxon>Pseudomonadati</taxon>
        <taxon>Pseudomonadota</taxon>
        <taxon>Gammaproteobacteria</taxon>
        <taxon>Enterobacterales</taxon>
        <taxon>Yersiniaceae</taxon>
        <taxon>Serratia</taxon>
    </lineage>
</organism>
<dbReference type="PANTHER" id="PTHR32322">
    <property type="entry name" value="INNER MEMBRANE TRANSPORTER"/>
    <property type="match status" value="1"/>
</dbReference>
<feature type="transmembrane region" description="Helical" evidence="7">
    <location>
        <begin position="47"/>
        <end position="68"/>
    </location>
</feature>
<dbReference type="InterPro" id="IPR037185">
    <property type="entry name" value="EmrE-like"/>
</dbReference>
<keyword evidence="5 7" id="KW-1133">Transmembrane helix</keyword>
<keyword evidence="6 7" id="KW-0472">Membrane</keyword>
<feature type="domain" description="EamA" evidence="8">
    <location>
        <begin position="166"/>
        <end position="304"/>
    </location>
</feature>
<feature type="transmembrane region" description="Helical" evidence="7">
    <location>
        <begin position="230"/>
        <end position="252"/>
    </location>
</feature>
<feature type="transmembrane region" description="Helical" evidence="7">
    <location>
        <begin position="21"/>
        <end position="41"/>
    </location>
</feature>
<evidence type="ECO:0000313" key="9">
    <source>
        <dbReference type="EMBL" id="MEX3186804.1"/>
    </source>
</evidence>
<keyword evidence="3" id="KW-1003">Cell membrane</keyword>
<comment type="similarity">
    <text evidence="2">Belongs to the EamA transporter family.</text>
</comment>
<evidence type="ECO:0000259" key="8">
    <source>
        <dbReference type="Pfam" id="PF00892"/>
    </source>
</evidence>
<feature type="transmembrane region" description="Helical" evidence="7">
    <location>
        <begin position="165"/>
        <end position="184"/>
    </location>
</feature>
<dbReference type="InterPro" id="IPR000620">
    <property type="entry name" value="EamA_dom"/>
</dbReference>
<feature type="transmembrane region" description="Helical" evidence="7">
    <location>
        <begin position="80"/>
        <end position="98"/>
    </location>
</feature>
<comment type="caution">
    <text evidence="10">The sequence shown here is derived from an EMBL/GenBank/DDBJ whole genome shotgun (WGS) entry which is preliminary data.</text>
</comment>
<feature type="transmembrane region" description="Helical" evidence="7">
    <location>
        <begin position="196"/>
        <end position="218"/>
    </location>
</feature>
<dbReference type="RefSeq" id="WP_033643285.1">
    <property type="nucleotide sequence ID" value="NZ_PQGI02000001.1"/>
</dbReference>
<feature type="transmembrane region" description="Helical" evidence="7">
    <location>
        <begin position="110"/>
        <end position="130"/>
    </location>
</feature>
<dbReference type="PANTHER" id="PTHR32322:SF2">
    <property type="entry name" value="EAMA DOMAIN-CONTAINING PROTEIN"/>
    <property type="match status" value="1"/>
</dbReference>
<reference evidence="9 11" key="3">
    <citation type="submission" date="2024-07" db="EMBL/GenBank/DDBJ databases">
        <authorList>
            <person name="Raymann K."/>
        </authorList>
    </citation>
    <scope>NUCLEOTIDE SEQUENCE [LARGE SCALE GENOMIC DNA]</scope>
    <source>
        <strain evidence="9 11">KZ19</strain>
    </source>
</reference>
<name>A0AAP8PZW2_SERMA</name>
<feature type="transmembrane region" description="Helical" evidence="7">
    <location>
        <begin position="139"/>
        <end position="159"/>
    </location>
</feature>